<dbReference type="Proteomes" id="UP000664991">
    <property type="component" value="Unassembled WGS sequence"/>
</dbReference>
<feature type="compositionally biased region" description="Low complexity" evidence="8">
    <location>
        <begin position="755"/>
        <end position="773"/>
    </location>
</feature>
<evidence type="ECO:0000256" key="4">
    <source>
        <dbReference type="ARBA" id="ARBA00022782"/>
    </source>
</evidence>
<evidence type="ECO:0000256" key="3">
    <source>
        <dbReference type="ARBA" id="ARBA00022657"/>
    </source>
</evidence>
<dbReference type="GO" id="GO:0030154">
    <property type="term" value="P:cell differentiation"/>
    <property type="evidence" value="ECO:0007669"/>
    <property type="project" value="UniProtKB-KW"/>
</dbReference>
<dbReference type="FunFam" id="1.10.357.70:FF:000004">
    <property type="entry name" value="Tumor necrosis factor alpha-induced protein 2"/>
    <property type="match status" value="1"/>
</dbReference>
<dbReference type="InterPro" id="IPR010326">
    <property type="entry name" value="EXOC3/Sec6"/>
</dbReference>
<evidence type="ECO:0000256" key="7">
    <source>
        <dbReference type="ARBA" id="ARBA00079010"/>
    </source>
</evidence>
<dbReference type="Pfam" id="PF06046">
    <property type="entry name" value="Sec6"/>
    <property type="match status" value="3"/>
</dbReference>
<dbReference type="PANTHER" id="PTHR21292">
    <property type="entry name" value="EXOCYST COMPLEX COMPONENT SEC6-RELATED"/>
    <property type="match status" value="1"/>
</dbReference>
<accession>A0A835ZX35</accession>
<sequence>MGLGWIPASAQPLAPCDCSGHQFSLCAMDQQPSSAPTLRVPGEVAPDRNKEAGKKKKNWKDRVTNFFTKGRKKKGQPSLAETESEPESSPPPPAQLPTVEELKADLERGRLEAAGPLLALELELQEAAAAGLASEEELVRRQSKVEALYALLRDQVLGLLRRPLEAAPERLRQALAVLAEQERQDRAAAAAAAGPPGSPGLAATRPRGWLQLWRDGVAQAAAERLSRRPAADAEGRTEAERAFLHMGRTMKEDLEAVVERLKPLSPADFRVVAAYAESYHAEFAAQLAALTQLELCRRDTYMLLFWVQNLYPNDILNSPKLAPELQGVRLGTLLPKTQIRLLEATFLSSEVASVRELMARALELESERWTKDEAPQRLDGCCHSELAIDIIQIISQTQAKAENITLDLGTQIKPLLLEELARFLRSYQRAFDDFLERCRQLRNYRANVIANINNCLPFRTSVEQRWQTPPDLQSSLLSPLNELKGRGFDTLLQSLFGDLKPLFKRFTQTRWAAPQQILEEIISTVAERMPEFSDLQDCFREELLEAVHLHLVKEYVTRLCKRRLVLKTAEQQQQLAGLVQANAQHIQQFCTQSGSRATWLHHALPKLAEIIRLQDPSAIKIEVATYATLYPDFSKGHLSAILAIKGNLSSSDAKSIRSVLDINTGAHKPSKALFSLIKMKGILISLPGCFSDMICVRTEEPAVTARCHSSSGSEVMLRKTNQTSGLDKPPVAWASPLQPDPTPVQCWDIQGKGWTSSSGPLSSALSRSASTGRKPCGRRAPGRPRGGRRCPRLARLLAELGALVRRDLQKVQREVHPAYAAAGFPAWEAYLRAFHGAVAGRLQELAHDARGFEQLYVLLDWAANVYSSPDFLGSQDQALPSEPLLPLLALDFWARLEDDYTSFPETKIASCFDGILQLEQSRWAAAEAPEKLRGLCTRRCPSTSAWFEKAFLESGAVSEPHVCASINACEELRTHLLAKFPESFGELEKALGAAARAFQKRLLQGLQGAVQLLFRALCTKAWLTQDLLQPLMDKVVAFSGLLEHMAPPLAQETLQQVHRYVVREYLAQALRPRERLRGVDRRSGSQKMGLEVQAISSTFQGLRTPQSDFSSPLLETPRCVGFGKGFEALSKCWGRARRDHVLAILALRRLGRRRNQHFLRHAQAVLRAAAKAGGSGAAGGRMLLQEIELGTGVDVLVTCI</sequence>
<dbReference type="GO" id="GO:0000145">
    <property type="term" value="C:exocyst"/>
    <property type="evidence" value="ECO:0007669"/>
    <property type="project" value="InterPro"/>
</dbReference>
<dbReference type="EMBL" id="JAEMGP010000018">
    <property type="protein sequence ID" value="KAG5198391.1"/>
    <property type="molecule type" value="Genomic_DNA"/>
</dbReference>
<dbReference type="AlphaFoldDB" id="A0A835ZX35"/>
<dbReference type="Gene3D" id="1.10.357.70">
    <property type="entry name" value="Exocyst complex component Sec6, C-terminal domain"/>
    <property type="match status" value="1"/>
</dbReference>
<dbReference type="InterPro" id="IPR042532">
    <property type="entry name" value="EXOC3/Sec6_C"/>
</dbReference>
<comment type="caution">
    <text evidence="9">The sequence shown here is derived from an EMBL/GenBank/DDBJ whole genome shotgun (WGS) entry which is preliminary data.</text>
</comment>
<reference evidence="9 10" key="1">
    <citation type="submission" date="2020-12" db="EMBL/GenBank/DDBJ databases">
        <title>De novo assembly of Tibetan sheep genome.</title>
        <authorList>
            <person name="Li X."/>
        </authorList>
    </citation>
    <scope>NUCLEOTIDE SEQUENCE [LARGE SCALE GENOMIC DNA]</scope>
    <source>
        <tissue evidence="9">Heart</tissue>
    </source>
</reference>
<proteinExistence type="inferred from homology"/>
<keyword evidence="2" id="KW-0217">Developmental protein</keyword>
<evidence type="ECO:0000313" key="9">
    <source>
        <dbReference type="EMBL" id="KAG5198391.1"/>
    </source>
</evidence>
<dbReference type="GO" id="GO:0000149">
    <property type="term" value="F:SNARE binding"/>
    <property type="evidence" value="ECO:0007669"/>
    <property type="project" value="TreeGrafter"/>
</dbReference>
<dbReference type="GO" id="GO:0051601">
    <property type="term" value="P:exocyst localization"/>
    <property type="evidence" value="ECO:0007669"/>
    <property type="project" value="TreeGrafter"/>
</dbReference>
<feature type="compositionally biased region" description="Basic residues" evidence="8">
    <location>
        <begin position="775"/>
        <end position="789"/>
    </location>
</feature>
<evidence type="ECO:0000256" key="8">
    <source>
        <dbReference type="SAM" id="MobiDB-lite"/>
    </source>
</evidence>
<evidence type="ECO:0000256" key="5">
    <source>
        <dbReference type="ARBA" id="ARBA00054749"/>
    </source>
</evidence>
<gene>
    <name evidence="9" type="ORF">JEQ12_008081</name>
</gene>
<dbReference type="PANTHER" id="PTHR21292:SF4">
    <property type="entry name" value="TUMOR NECROSIS FACTOR ALPHA-INDUCED PROTEIN 2"/>
    <property type="match status" value="1"/>
</dbReference>
<evidence type="ECO:0000313" key="10">
    <source>
        <dbReference type="Proteomes" id="UP000664991"/>
    </source>
</evidence>
<organism evidence="9 10">
    <name type="scientific">Ovis aries</name>
    <name type="common">Sheep</name>
    <dbReference type="NCBI Taxonomy" id="9940"/>
    <lineage>
        <taxon>Eukaryota</taxon>
        <taxon>Metazoa</taxon>
        <taxon>Chordata</taxon>
        <taxon>Craniata</taxon>
        <taxon>Vertebrata</taxon>
        <taxon>Euteleostomi</taxon>
        <taxon>Mammalia</taxon>
        <taxon>Eutheria</taxon>
        <taxon>Laurasiatheria</taxon>
        <taxon>Artiodactyla</taxon>
        <taxon>Ruminantia</taxon>
        <taxon>Pecora</taxon>
        <taxon>Bovidae</taxon>
        <taxon>Caprinae</taxon>
        <taxon>Ovis</taxon>
    </lineage>
</organism>
<comment type="function">
    <text evidence="5">May play a role as a mediator of inflammation and angiogenesis.</text>
</comment>
<dbReference type="GO" id="GO:0006887">
    <property type="term" value="P:exocytosis"/>
    <property type="evidence" value="ECO:0007669"/>
    <property type="project" value="InterPro"/>
</dbReference>
<keyword evidence="4" id="KW-0221">Differentiation</keyword>
<evidence type="ECO:0000256" key="2">
    <source>
        <dbReference type="ARBA" id="ARBA00022473"/>
    </source>
</evidence>
<name>A0A835ZX35_SHEEP</name>
<keyword evidence="3" id="KW-0037">Angiogenesis</keyword>
<comment type="similarity">
    <text evidence="1">Belongs to the SEC6 family.</text>
</comment>
<dbReference type="GO" id="GO:0001525">
    <property type="term" value="P:angiogenesis"/>
    <property type="evidence" value="ECO:0007669"/>
    <property type="project" value="UniProtKB-KW"/>
</dbReference>
<feature type="region of interest" description="Disordered" evidence="8">
    <location>
        <begin position="30"/>
        <end position="97"/>
    </location>
</feature>
<protein>
    <recommendedName>
        <fullName evidence="6">Tumor necrosis factor alpha-induced protein 2</fullName>
    </recommendedName>
    <alternativeName>
        <fullName evidence="7">Primary response gene B94 protein</fullName>
    </alternativeName>
</protein>
<feature type="region of interest" description="Disordered" evidence="8">
    <location>
        <begin position="753"/>
        <end position="789"/>
    </location>
</feature>
<evidence type="ECO:0000256" key="1">
    <source>
        <dbReference type="ARBA" id="ARBA00009447"/>
    </source>
</evidence>
<evidence type="ECO:0000256" key="6">
    <source>
        <dbReference type="ARBA" id="ARBA00072723"/>
    </source>
</evidence>